<evidence type="ECO:0000256" key="4">
    <source>
        <dbReference type="ARBA" id="ARBA00022833"/>
    </source>
</evidence>
<dbReference type="Gene3D" id="3.30.160.60">
    <property type="entry name" value="Classic Zinc Finger"/>
    <property type="match status" value="4"/>
</dbReference>
<dbReference type="InterPro" id="IPR036236">
    <property type="entry name" value="Znf_C2H2_sf"/>
</dbReference>
<dbReference type="Proteomes" id="UP001476798">
    <property type="component" value="Unassembled WGS sequence"/>
</dbReference>
<comment type="caution">
    <text evidence="7">The sequence shown here is derived from an EMBL/GenBank/DDBJ whole genome shotgun (WGS) entry which is preliminary data.</text>
</comment>
<organism evidence="7 8">
    <name type="scientific">Goodea atripinnis</name>
    <dbReference type="NCBI Taxonomy" id="208336"/>
    <lineage>
        <taxon>Eukaryota</taxon>
        <taxon>Metazoa</taxon>
        <taxon>Chordata</taxon>
        <taxon>Craniata</taxon>
        <taxon>Vertebrata</taxon>
        <taxon>Euteleostomi</taxon>
        <taxon>Actinopterygii</taxon>
        <taxon>Neopterygii</taxon>
        <taxon>Teleostei</taxon>
        <taxon>Neoteleostei</taxon>
        <taxon>Acanthomorphata</taxon>
        <taxon>Ovalentaria</taxon>
        <taxon>Atherinomorphae</taxon>
        <taxon>Cyprinodontiformes</taxon>
        <taxon>Goodeidae</taxon>
        <taxon>Goodea</taxon>
    </lineage>
</organism>
<accession>A0ABV0NCE0</accession>
<gene>
    <name evidence="7" type="ORF">GOODEAATRI_020926</name>
</gene>
<dbReference type="PANTHER" id="PTHR23235:SF178">
    <property type="entry name" value="C2H2-TYPE DOMAIN-CONTAINING PROTEIN-RELATED"/>
    <property type="match status" value="1"/>
</dbReference>
<keyword evidence="4" id="KW-0862">Zinc</keyword>
<proteinExistence type="predicted"/>
<dbReference type="InterPro" id="IPR013087">
    <property type="entry name" value="Znf_C2H2_type"/>
</dbReference>
<dbReference type="Pfam" id="PF00096">
    <property type="entry name" value="zf-C2H2"/>
    <property type="match status" value="3"/>
</dbReference>
<dbReference type="EMBL" id="JAHRIO010031975">
    <property type="protein sequence ID" value="MEQ2169052.1"/>
    <property type="molecule type" value="Genomic_DNA"/>
</dbReference>
<evidence type="ECO:0000313" key="8">
    <source>
        <dbReference type="Proteomes" id="UP001476798"/>
    </source>
</evidence>
<evidence type="ECO:0000313" key="7">
    <source>
        <dbReference type="EMBL" id="MEQ2169052.1"/>
    </source>
</evidence>
<dbReference type="SUPFAM" id="SSF57667">
    <property type="entry name" value="beta-beta-alpha zinc fingers"/>
    <property type="match status" value="2"/>
</dbReference>
<dbReference type="SMART" id="SM00355">
    <property type="entry name" value="ZnF_C2H2"/>
    <property type="match status" value="4"/>
</dbReference>
<dbReference type="PROSITE" id="PS50157">
    <property type="entry name" value="ZINC_FINGER_C2H2_2"/>
    <property type="match status" value="4"/>
</dbReference>
<feature type="domain" description="C2H2-type" evidence="6">
    <location>
        <begin position="205"/>
        <end position="232"/>
    </location>
</feature>
<evidence type="ECO:0000256" key="3">
    <source>
        <dbReference type="ARBA" id="ARBA00022771"/>
    </source>
</evidence>
<evidence type="ECO:0000259" key="6">
    <source>
        <dbReference type="PROSITE" id="PS50157"/>
    </source>
</evidence>
<keyword evidence="1" id="KW-0479">Metal-binding</keyword>
<reference evidence="7 8" key="1">
    <citation type="submission" date="2021-06" db="EMBL/GenBank/DDBJ databases">
        <authorList>
            <person name="Palmer J.M."/>
        </authorList>
    </citation>
    <scope>NUCLEOTIDE SEQUENCE [LARGE SCALE GENOMIC DNA]</scope>
    <source>
        <strain evidence="7 8">GA_2019</strain>
        <tissue evidence="7">Muscle</tissue>
    </source>
</reference>
<evidence type="ECO:0000256" key="1">
    <source>
        <dbReference type="ARBA" id="ARBA00022723"/>
    </source>
</evidence>
<feature type="domain" description="C2H2-type" evidence="6">
    <location>
        <begin position="177"/>
        <end position="204"/>
    </location>
</feature>
<keyword evidence="3 5" id="KW-0863">Zinc-finger</keyword>
<name>A0ABV0NCE0_9TELE</name>
<dbReference type="PROSITE" id="PS00028">
    <property type="entry name" value="ZINC_FINGER_C2H2_1"/>
    <property type="match status" value="4"/>
</dbReference>
<dbReference type="PANTHER" id="PTHR23235">
    <property type="entry name" value="KRUEPPEL-LIKE TRANSCRIPTION FACTOR"/>
    <property type="match status" value="1"/>
</dbReference>
<keyword evidence="2" id="KW-0677">Repeat</keyword>
<evidence type="ECO:0000256" key="5">
    <source>
        <dbReference type="PROSITE-ProRule" id="PRU00042"/>
    </source>
</evidence>
<feature type="domain" description="C2H2-type" evidence="6">
    <location>
        <begin position="233"/>
        <end position="260"/>
    </location>
</feature>
<keyword evidence="8" id="KW-1185">Reference proteome</keyword>
<feature type="domain" description="C2H2-type" evidence="6">
    <location>
        <begin position="261"/>
        <end position="286"/>
    </location>
</feature>
<protein>
    <recommendedName>
        <fullName evidence="6">C2H2-type domain-containing protein</fullName>
    </recommendedName>
</protein>
<sequence>MSSVACLRKFVNERLTAAAEEIISVFAKTIVDYEEEINRQRRLLTIIWKPQVKLHRTEFPQHFIKVKDIHTELQLYEKDRKSILDQEDGEPEPIHGETFTSHDNGEVVLKEEAETLFPSITFDEGVSKGQNEVNDGGSALTRQVETRLQRRHHRINEHSPVTFKTPVYTHKGKICEFVCESCGKAFSYKSKLIRHQLIHTGVKPYCCHTCGKRFNQTSILKVHQRIHTGERPYSCDVCGKRFNQKSILNVHKKIHSIERPYSCDFCGRRFKQKSKLDSHVIWHSVD</sequence>
<evidence type="ECO:0000256" key="2">
    <source>
        <dbReference type="ARBA" id="ARBA00022737"/>
    </source>
</evidence>